<keyword evidence="2" id="KW-1185">Reference proteome</keyword>
<sequence length="130" mass="15173">MPQMLNEDSVLKNSYKHTHKGEAPVSFCNMSEIVGKFETGQHGASERTRERKQEIQNIRSRLFMGKQAKIKEMYEQSISRELDLDAEKARAIKQRFENGEVFNDENQPPRNREIDDRALFNEVTNERSPS</sequence>
<evidence type="ECO:0000313" key="2">
    <source>
        <dbReference type="Proteomes" id="UP001064048"/>
    </source>
</evidence>
<dbReference type="EMBL" id="CM046119">
    <property type="protein sequence ID" value="KAI8425593.1"/>
    <property type="molecule type" value="Genomic_DNA"/>
</dbReference>
<evidence type="ECO:0000313" key="1">
    <source>
        <dbReference type="EMBL" id="KAI8425593.1"/>
    </source>
</evidence>
<proteinExistence type="predicted"/>
<organism evidence="1 2">
    <name type="scientific">Choristoneura fumiferana</name>
    <name type="common">Spruce budworm moth</name>
    <name type="synonym">Archips fumiferana</name>
    <dbReference type="NCBI Taxonomy" id="7141"/>
    <lineage>
        <taxon>Eukaryota</taxon>
        <taxon>Metazoa</taxon>
        <taxon>Ecdysozoa</taxon>
        <taxon>Arthropoda</taxon>
        <taxon>Hexapoda</taxon>
        <taxon>Insecta</taxon>
        <taxon>Pterygota</taxon>
        <taxon>Neoptera</taxon>
        <taxon>Endopterygota</taxon>
        <taxon>Lepidoptera</taxon>
        <taxon>Glossata</taxon>
        <taxon>Ditrysia</taxon>
        <taxon>Tortricoidea</taxon>
        <taxon>Tortricidae</taxon>
        <taxon>Tortricinae</taxon>
        <taxon>Choristoneura</taxon>
    </lineage>
</organism>
<protein>
    <submittedName>
        <fullName evidence="1">Uncharacterized protein</fullName>
    </submittedName>
</protein>
<comment type="caution">
    <text evidence="1">The sequence shown here is derived from an EMBL/GenBank/DDBJ whole genome shotgun (WGS) entry which is preliminary data.</text>
</comment>
<gene>
    <name evidence="1" type="ORF">MSG28_011412</name>
</gene>
<reference evidence="1 2" key="1">
    <citation type="journal article" date="2022" name="Genome Biol. Evol.">
        <title>The Spruce Budworm Genome: Reconstructing the Evolutionary History of Antifreeze Proteins.</title>
        <authorList>
            <person name="Beliveau C."/>
            <person name="Gagne P."/>
            <person name="Picq S."/>
            <person name="Vernygora O."/>
            <person name="Keeling C.I."/>
            <person name="Pinkney K."/>
            <person name="Doucet D."/>
            <person name="Wen F."/>
            <person name="Johnston J.S."/>
            <person name="Maaroufi H."/>
            <person name="Boyle B."/>
            <person name="Laroche J."/>
            <person name="Dewar K."/>
            <person name="Juretic N."/>
            <person name="Blackburn G."/>
            <person name="Nisole A."/>
            <person name="Brunet B."/>
            <person name="Brandao M."/>
            <person name="Lumley L."/>
            <person name="Duan J."/>
            <person name="Quan G."/>
            <person name="Lucarotti C.J."/>
            <person name="Roe A.D."/>
            <person name="Sperling F.A.H."/>
            <person name="Levesque R.C."/>
            <person name="Cusson M."/>
        </authorList>
    </citation>
    <scope>NUCLEOTIDE SEQUENCE [LARGE SCALE GENOMIC DNA]</scope>
    <source>
        <strain evidence="1">Glfc:IPQL:Cfum</strain>
    </source>
</reference>
<dbReference type="Proteomes" id="UP001064048">
    <property type="component" value="Chromosome 19"/>
</dbReference>
<accession>A0ACC0JNE1</accession>
<name>A0ACC0JNE1_CHOFU</name>